<gene>
    <name evidence="3" type="ORF">GH714_006268</name>
</gene>
<evidence type="ECO:0000313" key="3">
    <source>
        <dbReference type="EMBL" id="KAF2305532.1"/>
    </source>
</evidence>
<name>A0A6A6LVP7_HEVBR</name>
<evidence type="ECO:0000259" key="2">
    <source>
        <dbReference type="SMART" id="SM01037"/>
    </source>
</evidence>
<comment type="caution">
    <text evidence="3">The sequence shown here is derived from an EMBL/GenBank/DDBJ whole genome shotgun (WGS) entry which is preliminary data.</text>
</comment>
<protein>
    <recommendedName>
        <fullName evidence="2">Bet v I/Major latex protein domain-containing protein</fullName>
    </recommendedName>
</protein>
<evidence type="ECO:0000256" key="1">
    <source>
        <dbReference type="ARBA" id="ARBA00038242"/>
    </source>
</evidence>
<reference evidence="3 4" key="1">
    <citation type="journal article" date="2020" name="Mol. Plant">
        <title>The Chromosome-Based Rubber Tree Genome Provides New Insights into Spurge Genome Evolution and Rubber Biosynthesis.</title>
        <authorList>
            <person name="Liu J."/>
            <person name="Shi C."/>
            <person name="Shi C.C."/>
            <person name="Li W."/>
            <person name="Zhang Q.J."/>
            <person name="Zhang Y."/>
            <person name="Li K."/>
            <person name="Lu H.F."/>
            <person name="Shi C."/>
            <person name="Zhu S.T."/>
            <person name="Xiao Z.Y."/>
            <person name="Nan H."/>
            <person name="Yue Y."/>
            <person name="Zhu X.G."/>
            <person name="Wu Y."/>
            <person name="Hong X.N."/>
            <person name="Fan G.Y."/>
            <person name="Tong Y."/>
            <person name="Zhang D."/>
            <person name="Mao C.L."/>
            <person name="Liu Y.L."/>
            <person name="Hao S.J."/>
            <person name="Liu W.Q."/>
            <person name="Lv M.Q."/>
            <person name="Zhang H.B."/>
            <person name="Liu Y."/>
            <person name="Hu-Tang G.R."/>
            <person name="Wang J.P."/>
            <person name="Wang J.H."/>
            <person name="Sun Y.H."/>
            <person name="Ni S.B."/>
            <person name="Chen W.B."/>
            <person name="Zhang X.C."/>
            <person name="Jiao Y.N."/>
            <person name="Eichler E.E."/>
            <person name="Li G.H."/>
            <person name="Liu X."/>
            <person name="Gao L.Z."/>
        </authorList>
    </citation>
    <scope>NUCLEOTIDE SEQUENCE [LARGE SCALE GENOMIC DNA]</scope>
    <source>
        <strain evidence="4">cv. GT1</strain>
        <tissue evidence="3">Leaf</tissue>
    </source>
</reference>
<feature type="domain" description="Bet v I/Major latex protein" evidence="2">
    <location>
        <begin position="2"/>
        <end position="149"/>
    </location>
</feature>
<sequence>MALVGKLETEIEVKSSAEKFSAHTEQKHILSPKLIMRIYMALRSMKVICTPQAQSSRNFNLDGKVHTVKGRIHVDEEKKSVTSVTVEGEILKNYKSVNVTIQVIPKGEGSLVKWIWEYEKVSLDIPDPKKFQDLAINVTKDVDAYATSA</sequence>
<dbReference type="InterPro" id="IPR023393">
    <property type="entry name" value="START-like_dom_sf"/>
</dbReference>
<dbReference type="EMBL" id="JAAGAX010000008">
    <property type="protein sequence ID" value="KAF2305532.1"/>
    <property type="molecule type" value="Genomic_DNA"/>
</dbReference>
<proteinExistence type="inferred from homology"/>
<dbReference type="InterPro" id="IPR000916">
    <property type="entry name" value="Bet_v_I/MLP"/>
</dbReference>
<dbReference type="AlphaFoldDB" id="A0A6A6LVP7"/>
<dbReference type="SUPFAM" id="SSF55961">
    <property type="entry name" value="Bet v1-like"/>
    <property type="match status" value="1"/>
</dbReference>
<dbReference type="Pfam" id="PF00407">
    <property type="entry name" value="Bet_v_1"/>
    <property type="match status" value="1"/>
</dbReference>
<comment type="similarity">
    <text evidence="1">Belongs to the MLP family.</text>
</comment>
<keyword evidence="4" id="KW-1185">Reference proteome</keyword>
<dbReference type="InterPro" id="IPR052006">
    <property type="entry name" value="MLP-like"/>
</dbReference>
<dbReference type="SMART" id="SM01037">
    <property type="entry name" value="Bet_v_1"/>
    <property type="match status" value="1"/>
</dbReference>
<accession>A0A6A6LVP7</accession>
<dbReference type="Proteomes" id="UP000467840">
    <property type="component" value="Chromosome 9"/>
</dbReference>
<dbReference type="GO" id="GO:0006952">
    <property type="term" value="P:defense response"/>
    <property type="evidence" value="ECO:0007669"/>
    <property type="project" value="InterPro"/>
</dbReference>
<dbReference type="Gene3D" id="3.30.530.20">
    <property type="match status" value="1"/>
</dbReference>
<organism evidence="3 4">
    <name type="scientific">Hevea brasiliensis</name>
    <name type="common">Para rubber tree</name>
    <name type="synonym">Siphonia brasiliensis</name>
    <dbReference type="NCBI Taxonomy" id="3981"/>
    <lineage>
        <taxon>Eukaryota</taxon>
        <taxon>Viridiplantae</taxon>
        <taxon>Streptophyta</taxon>
        <taxon>Embryophyta</taxon>
        <taxon>Tracheophyta</taxon>
        <taxon>Spermatophyta</taxon>
        <taxon>Magnoliopsida</taxon>
        <taxon>eudicotyledons</taxon>
        <taxon>Gunneridae</taxon>
        <taxon>Pentapetalae</taxon>
        <taxon>rosids</taxon>
        <taxon>fabids</taxon>
        <taxon>Malpighiales</taxon>
        <taxon>Euphorbiaceae</taxon>
        <taxon>Crotonoideae</taxon>
        <taxon>Micrandreae</taxon>
        <taxon>Hevea</taxon>
    </lineage>
</organism>
<dbReference type="PANTHER" id="PTHR31338:SF16">
    <property type="entry name" value="POLYKETIDE CYCLASE_DEHYDRASE AND LIPID TRANSPORT SUPERFAMILY PROTEIN"/>
    <property type="match status" value="1"/>
</dbReference>
<dbReference type="PANTHER" id="PTHR31338">
    <property type="entry name" value="POLYKETIDE CYCLASE/DEHYDRASE AND LIPID TRANSPORT SUPERFAMILY PROTEIN"/>
    <property type="match status" value="1"/>
</dbReference>
<evidence type="ECO:0000313" key="4">
    <source>
        <dbReference type="Proteomes" id="UP000467840"/>
    </source>
</evidence>